<evidence type="ECO:0000256" key="6">
    <source>
        <dbReference type="ARBA" id="ARBA00023004"/>
    </source>
</evidence>
<evidence type="ECO:0000313" key="9">
    <source>
        <dbReference type="EMBL" id="GJC87936.1"/>
    </source>
</evidence>
<dbReference type="GO" id="GO:0020037">
    <property type="term" value="F:heme binding"/>
    <property type="evidence" value="ECO:0007669"/>
    <property type="project" value="InterPro"/>
</dbReference>
<keyword evidence="5" id="KW-0560">Oxidoreductase</keyword>
<gene>
    <name evidence="9" type="ORF">ColLi_10774</name>
</gene>
<evidence type="ECO:0000256" key="1">
    <source>
        <dbReference type="ARBA" id="ARBA00001971"/>
    </source>
</evidence>
<dbReference type="PANTHER" id="PTHR46300:SF7">
    <property type="entry name" value="P450, PUTATIVE (EUROFUNG)-RELATED"/>
    <property type="match status" value="1"/>
</dbReference>
<keyword evidence="4" id="KW-0479">Metal-binding</keyword>
<sequence length="196" mass="21845">MKDSSLIVGFGTTLLVIYFISKLLQARKNAGLPPLPPGPKSLPFIGNLRDMPASDKFAPHHWIKHKDLYGPISCVNVLGNTLIIINDAQIAFDLFEKQSLTFSSRPELTFLNIFILTLARVGWKDGTGGLPYNETLRIHRKNFARIIGTKATASQFNKLQEAEVAHFLLHVLDDPENFEKHIQKSVVAILAGRSDD</sequence>
<name>A0AA37GX13_9PEZI</name>
<keyword evidence="3" id="KW-0349">Heme</keyword>
<comment type="caution">
    <text evidence="9">The sequence shown here is derived from an EMBL/GenBank/DDBJ whole genome shotgun (WGS) entry which is preliminary data.</text>
</comment>
<dbReference type="GO" id="GO:0005506">
    <property type="term" value="F:iron ion binding"/>
    <property type="evidence" value="ECO:0007669"/>
    <property type="project" value="InterPro"/>
</dbReference>
<keyword evidence="8" id="KW-0812">Transmembrane</keyword>
<keyword evidence="7 9" id="KW-0503">Monooxygenase</keyword>
<dbReference type="InterPro" id="IPR050364">
    <property type="entry name" value="Cytochrome_P450_fung"/>
</dbReference>
<proteinExistence type="inferred from homology"/>
<comment type="similarity">
    <text evidence="2">Belongs to the cytochrome P450 family.</text>
</comment>
<evidence type="ECO:0000256" key="8">
    <source>
        <dbReference type="SAM" id="Phobius"/>
    </source>
</evidence>
<keyword evidence="8" id="KW-1133">Transmembrane helix</keyword>
<accession>A0AA37GX13</accession>
<evidence type="ECO:0000256" key="3">
    <source>
        <dbReference type="ARBA" id="ARBA00022617"/>
    </source>
</evidence>
<dbReference type="PANTHER" id="PTHR46300">
    <property type="entry name" value="P450, PUTATIVE (EUROFUNG)-RELATED-RELATED"/>
    <property type="match status" value="1"/>
</dbReference>
<protein>
    <submittedName>
        <fullName evidence="9">Multifunctional cytochrome P450 monooxygenase af510</fullName>
    </submittedName>
</protein>
<dbReference type="AlphaFoldDB" id="A0AA37GX13"/>
<feature type="transmembrane region" description="Helical" evidence="8">
    <location>
        <begin position="6"/>
        <end position="24"/>
    </location>
</feature>
<keyword evidence="8" id="KW-0472">Membrane</keyword>
<dbReference type="Gene3D" id="1.10.630.10">
    <property type="entry name" value="Cytochrome P450"/>
    <property type="match status" value="1"/>
</dbReference>
<evidence type="ECO:0000256" key="4">
    <source>
        <dbReference type="ARBA" id="ARBA00022723"/>
    </source>
</evidence>
<evidence type="ECO:0000256" key="2">
    <source>
        <dbReference type="ARBA" id="ARBA00010617"/>
    </source>
</evidence>
<organism evidence="9 10">
    <name type="scientific">Colletotrichum liriopes</name>
    <dbReference type="NCBI Taxonomy" id="708192"/>
    <lineage>
        <taxon>Eukaryota</taxon>
        <taxon>Fungi</taxon>
        <taxon>Dikarya</taxon>
        <taxon>Ascomycota</taxon>
        <taxon>Pezizomycotina</taxon>
        <taxon>Sordariomycetes</taxon>
        <taxon>Hypocreomycetidae</taxon>
        <taxon>Glomerellales</taxon>
        <taxon>Glomerellaceae</taxon>
        <taxon>Colletotrichum</taxon>
        <taxon>Colletotrichum spaethianum species complex</taxon>
    </lineage>
</organism>
<keyword evidence="10" id="KW-1185">Reference proteome</keyword>
<comment type="cofactor">
    <cofactor evidence="1">
        <name>heme</name>
        <dbReference type="ChEBI" id="CHEBI:30413"/>
    </cofactor>
</comment>
<dbReference type="InterPro" id="IPR036396">
    <property type="entry name" value="Cyt_P450_sf"/>
</dbReference>
<dbReference type="GO" id="GO:0004497">
    <property type="term" value="F:monooxygenase activity"/>
    <property type="evidence" value="ECO:0007669"/>
    <property type="project" value="UniProtKB-KW"/>
</dbReference>
<evidence type="ECO:0000256" key="7">
    <source>
        <dbReference type="ARBA" id="ARBA00023033"/>
    </source>
</evidence>
<evidence type="ECO:0000313" key="10">
    <source>
        <dbReference type="Proteomes" id="UP001055172"/>
    </source>
</evidence>
<reference evidence="9 10" key="1">
    <citation type="submission" date="2021-07" db="EMBL/GenBank/DDBJ databases">
        <title>Genome data of Colletotrichum spaethianum.</title>
        <authorList>
            <person name="Utami Y.D."/>
            <person name="Hiruma K."/>
        </authorList>
    </citation>
    <scope>NUCLEOTIDE SEQUENCE [LARGE SCALE GENOMIC DNA]</scope>
    <source>
        <strain evidence="9 10">MAFF 242679</strain>
    </source>
</reference>
<dbReference type="Proteomes" id="UP001055172">
    <property type="component" value="Unassembled WGS sequence"/>
</dbReference>
<evidence type="ECO:0000256" key="5">
    <source>
        <dbReference type="ARBA" id="ARBA00023002"/>
    </source>
</evidence>
<dbReference type="EMBL" id="BPPX01000029">
    <property type="protein sequence ID" value="GJC87936.1"/>
    <property type="molecule type" value="Genomic_DNA"/>
</dbReference>
<dbReference type="SUPFAM" id="SSF48264">
    <property type="entry name" value="Cytochrome P450"/>
    <property type="match status" value="1"/>
</dbReference>
<dbReference type="GO" id="GO:0016705">
    <property type="term" value="F:oxidoreductase activity, acting on paired donors, with incorporation or reduction of molecular oxygen"/>
    <property type="evidence" value="ECO:0007669"/>
    <property type="project" value="InterPro"/>
</dbReference>
<keyword evidence="6" id="KW-0408">Iron</keyword>